<dbReference type="Pfam" id="PF01311">
    <property type="entry name" value="Bac_export_1"/>
    <property type="match status" value="1"/>
</dbReference>
<evidence type="ECO:0000313" key="8">
    <source>
        <dbReference type="EMBL" id="NDL63381.1"/>
    </source>
</evidence>
<evidence type="ECO:0000256" key="3">
    <source>
        <dbReference type="ARBA" id="ARBA00022475"/>
    </source>
</evidence>
<name>A0A845SL90_9GAMM</name>
<dbReference type="PANTHER" id="PTHR30065:SF1">
    <property type="entry name" value="SURFACE PRESENTATION OF ANTIGENS PROTEIN SPAR"/>
    <property type="match status" value="1"/>
</dbReference>
<dbReference type="GO" id="GO:0006605">
    <property type="term" value="P:protein targeting"/>
    <property type="evidence" value="ECO:0007669"/>
    <property type="project" value="UniProtKB-UniRule"/>
</dbReference>
<keyword evidence="6 7" id="KW-0472">Membrane</keyword>
<dbReference type="PANTHER" id="PTHR30065">
    <property type="entry name" value="FLAGELLAR BIOSYNTHETIC PROTEIN FLIR"/>
    <property type="match status" value="1"/>
</dbReference>
<reference evidence="8 9" key="2">
    <citation type="submission" date="2020-02" db="EMBL/GenBank/DDBJ databases">
        <title>The new genus of Enterobacteriales.</title>
        <authorList>
            <person name="Kim I.S."/>
        </authorList>
    </citation>
    <scope>NUCLEOTIDE SEQUENCE [LARGE SCALE GENOMIC DNA]</scope>
    <source>
        <strain evidence="8 9">SAP-6</strain>
    </source>
</reference>
<keyword evidence="4 7" id="KW-0812">Transmembrane</keyword>
<feature type="transmembrane region" description="Helical" evidence="7">
    <location>
        <begin position="41"/>
        <end position="60"/>
    </location>
</feature>
<evidence type="ECO:0000313" key="9">
    <source>
        <dbReference type="Proteomes" id="UP000461443"/>
    </source>
</evidence>
<accession>A0A845SL90</accession>
<gene>
    <name evidence="8" type="ORF">GRH90_11570</name>
</gene>
<feature type="transmembrane region" description="Helical" evidence="7">
    <location>
        <begin position="12"/>
        <end position="34"/>
    </location>
</feature>
<dbReference type="Proteomes" id="UP000461443">
    <property type="component" value="Unassembled WGS sequence"/>
</dbReference>
<dbReference type="InterPro" id="IPR006304">
    <property type="entry name" value="T3SS_SpaR/YscT"/>
</dbReference>
<keyword evidence="9" id="KW-1185">Reference proteome</keyword>
<evidence type="ECO:0000256" key="2">
    <source>
        <dbReference type="ARBA" id="ARBA00009772"/>
    </source>
</evidence>
<evidence type="ECO:0000256" key="7">
    <source>
        <dbReference type="RuleBase" id="RU362072"/>
    </source>
</evidence>
<dbReference type="PRINTS" id="PR00953">
    <property type="entry name" value="TYPE3IMRPROT"/>
</dbReference>
<evidence type="ECO:0000256" key="4">
    <source>
        <dbReference type="ARBA" id="ARBA00022692"/>
    </source>
</evidence>
<dbReference type="RefSeq" id="WP_162366098.1">
    <property type="nucleotide sequence ID" value="NZ_WUBS01000007.1"/>
</dbReference>
<feature type="transmembrane region" description="Helical" evidence="7">
    <location>
        <begin position="135"/>
        <end position="153"/>
    </location>
</feature>
<comment type="caution">
    <text evidence="8">The sequence shown here is derived from an EMBL/GenBank/DDBJ whole genome shotgun (WGS) entry which is preliminary data.</text>
</comment>
<comment type="similarity">
    <text evidence="2 7">Belongs to the FliR/MopE/SpaR family.</text>
</comment>
<reference evidence="8 9" key="1">
    <citation type="submission" date="2019-12" db="EMBL/GenBank/DDBJ databases">
        <authorList>
            <person name="Lee S.D."/>
        </authorList>
    </citation>
    <scope>NUCLEOTIDE SEQUENCE [LARGE SCALE GENOMIC DNA]</scope>
    <source>
        <strain evidence="8 9">SAP-6</strain>
    </source>
</reference>
<dbReference type="GO" id="GO:0005886">
    <property type="term" value="C:plasma membrane"/>
    <property type="evidence" value="ECO:0007669"/>
    <property type="project" value="UniProtKB-SubCell"/>
</dbReference>
<dbReference type="EMBL" id="WUBS01000007">
    <property type="protein sequence ID" value="NDL63381.1"/>
    <property type="molecule type" value="Genomic_DNA"/>
</dbReference>
<dbReference type="NCBIfam" id="TIGR01401">
    <property type="entry name" value="fliR_like_III"/>
    <property type="match status" value="1"/>
</dbReference>
<feature type="transmembrane region" description="Helical" evidence="7">
    <location>
        <begin position="218"/>
        <end position="239"/>
    </location>
</feature>
<dbReference type="AlphaFoldDB" id="A0A845SL90"/>
<evidence type="ECO:0000256" key="6">
    <source>
        <dbReference type="ARBA" id="ARBA00023136"/>
    </source>
</evidence>
<organism evidence="8 9">
    <name type="scientific">Acerihabitans arboris</name>
    <dbReference type="NCBI Taxonomy" id="2691583"/>
    <lineage>
        <taxon>Bacteria</taxon>
        <taxon>Pseudomonadati</taxon>
        <taxon>Pseudomonadota</taxon>
        <taxon>Gammaproteobacteria</taxon>
        <taxon>Enterobacterales</taxon>
        <taxon>Pectobacteriaceae</taxon>
        <taxon>Acerihabitans</taxon>
    </lineage>
</organism>
<evidence type="ECO:0000256" key="1">
    <source>
        <dbReference type="ARBA" id="ARBA00004651"/>
    </source>
</evidence>
<feature type="transmembrane region" description="Helical" evidence="7">
    <location>
        <begin position="187"/>
        <end position="211"/>
    </location>
</feature>
<dbReference type="InterPro" id="IPR002010">
    <property type="entry name" value="T3SS_IM_R"/>
</dbReference>
<proteinExistence type="inferred from homology"/>
<keyword evidence="5 7" id="KW-1133">Transmembrane helix</keyword>
<protein>
    <submittedName>
        <fullName evidence="8">EscT/YscT/HrcT family type III secretion system export apparatus protein</fullName>
    </submittedName>
</protein>
<sequence>MWGTIQFDVYHFILALALGMARIFPCLLLTPVFCFNAVKGALRSAIVLALALFPAPVIQRQLAAEDPALYTLAAMGLKEALVGVALGLLMAMPFWLFESVGALFDNQRGALMGGQLNPQLGPDATPLGFLMQQTLILVLMTGLGLSTITQVLWDSYRLWPATAWLPFPTEQGFKVWLGMLSDLFTHMVLYAGPLVGLLLLVDFSVGILSLYSPQMQATVLAMPLKCLLGMLFFVLYLPILTHAGGERLYGLAGLTALLPRLIQ</sequence>
<keyword evidence="3 7" id="KW-1003">Cell membrane</keyword>
<feature type="transmembrane region" description="Helical" evidence="7">
    <location>
        <begin position="80"/>
        <end position="104"/>
    </location>
</feature>
<evidence type="ECO:0000256" key="5">
    <source>
        <dbReference type="ARBA" id="ARBA00022989"/>
    </source>
</evidence>
<comment type="subcellular location">
    <subcellularLocation>
        <location evidence="1 7">Cell membrane</location>
        <topology evidence="1 7">Multi-pass membrane protein</topology>
    </subcellularLocation>
</comment>